<dbReference type="OMA" id="EAWNLWR"/>
<protein>
    <submittedName>
        <fullName evidence="2">Uncharacterized protein</fullName>
    </submittedName>
</protein>
<accession>A0A2K6CWK8</accession>
<reference evidence="2" key="1">
    <citation type="submission" date="2025-08" db="UniProtKB">
        <authorList>
            <consortium name="Ensembl"/>
        </authorList>
    </citation>
    <scope>IDENTIFICATION</scope>
</reference>
<dbReference type="GeneTree" id="ENSGT00410000029079"/>
<dbReference type="Bgee" id="ENSMNEG00000037420">
    <property type="expression patterns" value="Expressed in heart and 12 other cell types or tissues"/>
</dbReference>
<feature type="region of interest" description="Disordered" evidence="1">
    <location>
        <begin position="1"/>
        <end position="78"/>
    </location>
</feature>
<name>A0A2K6CWK8_MACNE</name>
<reference evidence="2" key="2">
    <citation type="submission" date="2025-09" db="UniProtKB">
        <authorList>
            <consortium name="Ensembl"/>
        </authorList>
    </citation>
    <scope>IDENTIFICATION</scope>
</reference>
<evidence type="ECO:0000313" key="3">
    <source>
        <dbReference type="Proteomes" id="UP000233120"/>
    </source>
</evidence>
<evidence type="ECO:0000313" key="2">
    <source>
        <dbReference type="Ensembl" id="ENSMNEP00000028041.1"/>
    </source>
</evidence>
<dbReference type="AlphaFoldDB" id="A0A2K6CWK8"/>
<proteinExistence type="predicted"/>
<keyword evidence="3" id="KW-1185">Reference proteome</keyword>
<evidence type="ECO:0000256" key="1">
    <source>
        <dbReference type="SAM" id="MobiDB-lite"/>
    </source>
</evidence>
<sequence>MLKTGAVRQQQREVTLELPHTATSPSAVPPPRAEEARNRWRPALKGGEGKPAEGESGSLGCLWRRKDRQESRPPGKNFTKFSDYLVIILLCRLLF</sequence>
<organism evidence="2 3">
    <name type="scientific">Macaca nemestrina</name>
    <name type="common">Pig-tailed macaque</name>
    <dbReference type="NCBI Taxonomy" id="9545"/>
    <lineage>
        <taxon>Eukaryota</taxon>
        <taxon>Metazoa</taxon>
        <taxon>Chordata</taxon>
        <taxon>Craniata</taxon>
        <taxon>Vertebrata</taxon>
        <taxon>Euteleostomi</taxon>
        <taxon>Mammalia</taxon>
        <taxon>Eutheria</taxon>
        <taxon>Euarchontoglires</taxon>
        <taxon>Primates</taxon>
        <taxon>Haplorrhini</taxon>
        <taxon>Catarrhini</taxon>
        <taxon>Cercopithecidae</taxon>
        <taxon>Cercopithecinae</taxon>
        <taxon>Macaca</taxon>
    </lineage>
</organism>
<dbReference type="Ensembl" id="ENSMNET00000052342.1">
    <property type="protein sequence ID" value="ENSMNEP00000028041.1"/>
    <property type="gene ID" value="ENSMNEG00000037420.1"/>
</dbReference>
<dbReference type="Proteomes" id="UP000233120">
    <property type="component" value="Unassembled WGS sequence"/>
</dbReference>